<dbReference type="EMBL" id="JARJCW010000009">
    <property type="protein sequence ID" value="KAJ7220582.1"/>
    <property type="molecule type" value="Genomic_DNA"/>
</dbReference>
<dbReference type="InterPro" id="IPR049756">
    <property type="entry name" value="PlcA-like_dom"/>
</dbReference>
<evidence type="ECO:0000313" key="1">
    <source>
        <dbReference type="EMBL" id="KAJ7220582.1"/>
    </source>
</evidence>
<keyword evidence="2" id="KW-1185">Reference proteome</keyword>
<comment type="caution">
    <text evidence="1">The sequence shown here is derived from an EMBL/GenBank/DDBJ whole genome shotgun (WGS) entry which is preliminary data.</text>
</comment>
<protein>
    <submittedName>
        <fullName evidence="1">Uncharacterized protein</fullName>
    </submittedName>
</protein>
<dbReference type="CDD" id="cd22893">
    <property type="entry name" value="PlcA-like"/>
    <property type="match status" value="1"/>
</dbReference>
<dbReference type="Proteomes" id="UP001219525">
    <property type="component" value="Unassembled WGS sequence"/>
</dbReference>
<name>A0AAD6VRI1_9AGAR</name>
<feature type="non-terminal residue" evidence="1">
    <location>
        <position position="1"/>
    </location>
</feature>
<gene>
    <name evidence="1" type="ORF">GGX14DRAFT_675245</name>
</gene>
<evidence type="ECO:0000313" key="2">
    <source>
        <dbReference type="Proteomes" id="UP001219525"/>
    </source>
</evidence>
<dbReference type="AlphaFoldDB" id="A0AAD6VRI1"/>
<sequence length="210" mass="23486">MWIALCNWDHFGKDAEKAYSALHTAALRKAKDAHDGSKDMADTTMVQAYFLEGYAQHFLTDLFSSGHLRTPRRKLHENFFGDPENLPNPWPADGCAQKMHNEDCANGLWVRNLNGEGWAAYGDKQLFSSKSDRNLVQALKAAQAGADEVRKTRLTGEIPDADDFAALQLTPILDESLSGMNYAPMFAESDGKLLFRNDVDDRNSYKSLKP</sequence>
<reference evidence="1" key="1">
    <citation type="submission" date="2023-03" db="EMBL/GenBank/DDBJ databases">
        <title>Massive genome expansion in bonnet fungi (Mycena s.s.) driven by repeated elements and novel gene families across ecological guilds.</title>
        <authorList>
            <consortium name="Lawrence Berkeley National Laboratory"/>
            <person name="Harder C.B."/>
            <person name="Miyauchi S."/>
            <person name="Viragh M."/>
            <person name="Kuo A."/>
            <person name="Thoen E."/>
            <person name="Andreopoulos B."/>
            <person name="Lu D."/>
            <person name="Skrede I."/>
            <person name="Drula E."/>
            <person name="Henrissat B."/>
            <person name="Morin E."/>
            <person name="Kohler A."/>
            <person name="Barry K."/>
            <person name="LaButti K."/>
            <person name="Morin E."/>
            <person name="Salamov A."/>
            <person name="Lipzen A."/>
            <person name="Mereny Z."/>
            <person name="Hegedus B."/>
            <person name="Baldrian P."/>
            <person name="Stursova M."/>
            <person name="Weitz H."/>
            <person name="Taylor A."/>
            <person name="Grigoriev I.V."/>
            <person name="Nagy L.G."/>
            <person name="Martin F."/>
            <person name="Kauserud H."/>
        </authorList>
    </citation>
    <scope>NUCLEOTIDE SEQUENCE</scope>
    <source>
        <strain evidence="1">9144</strain>
    </source>
</reference>
<organism evidence="1 2">
    <name type="scientific">Mycena pura</name>
    <dbReference type="NCBI Taxonomy" id="153505"/>
    <lineage>
        <taxon>Eukaryota</taxon>
        <taxon>Fungi</taxon>
        <taxon>Dikarya</taxon>
        <taxon>Basidiomycota</taxon>
        <taxon>Agaricomycotina</taxon>
        <taxon>Agaricomycetes</taxon>
        <taxon>Agaricomycetidae</taxon>
        <taxon>Agaricales</taxon>
        <taxon>Marasmiineae</taxon>
        <taxon>Mycenaceae</taxon>
        <taxon>Mycena</taxon>
    </lineage>
</organism>
<proteinExistence type="predicted"/>
<accession>A0AAD6VRI1</accession>